<dbReference type="EMBL" id="DF237096">
    <property type="protein sequence ID" value="GAQ83420.1"/>
    <property type="molecule type" value="Genomic_DNA"/>
</dbReference>
<keyword evidence="1" id="KW-0479">Metal-binding</keyword>
<dbReference type="Gene3D" id="3.30.40.10">
    <property type="entry name" value="Zinc/RING finger domain, C3HC4 (zinc finger)"/>
    <property type="match status" value="1"/>
</dbReference>
<organism evidence="5 6">
    <name type="scientific">Klebsormidium nitens</name>
    <name type="common">Green alga</name>
    <name type="synonym">Ulothrix nitens</name>
    <dbReference type="NCBI Taxonomy" id="105231"/>
    <lineage>
        <taxon>Eukaryota</taxon>
        <taxon>Viridiplantae</taxon>
        <taxon>Streptophyta</taxon>
        <taxon>Klebsormidiophyceae</taxon>
        <taxon>Klebsormidiales</taxon>
        <taxon>Klebsormidiaceae</taxon>
        <taxon>Klebsormidium</taxon>
    </lineage>
</organism>
<feature type="compositionally biased region" description="Low complexity" evidence="3">
    <location>
        <begin position="82"/>
        <end position="95"/>
    </location>
</feature>
<dbReference type="CDD" id="cd16449">
    <property type="entry name" value="RING-HC"/>
    <property type="match status" value="1"/>
</dbReference>
<evidence type="ECO:0000256" key="3">
    <source>
        <dbReference type="SAM" id="MobiDB-lite"/>
    </source>
</evidence>
<dbReference type="InterPro" id="IPR013083">
    <property type="entry name" value="Znf_RING/FYVE/PHD"/>
</dbReference>
<feature type="coiled-coil region" evidence="2">
    <location>
        <begin position="341"/>
        <end position="468"/>
    </location>
</feature>
<name>A0A1Y1HXM7_KLENI</name>
<feature type="compositionally biased region" description="Polar residues" evidence="3">
    <location>
        <begin position="263"/>
        <end position="272"/>
    </location>
</feature>
<evidence type="ECO:0000256" key="2">
    <source>
        <dbReference type="SAM" id="Coils"/>
    </source>
</evidence>
<protein>
    <recommendedName>
        <fullName evidence="4">RING-type domain-containing protein</fullName>
    </recommendedName>
</protein>
<sequence>MADQWWSHYGDGAQTPIFQAWEAAYSFPAFLTTLPPPPPPPPHLTVPLPPSPPSAVQPSASQPLENGKSIRQLRRMRQRAAQVQRAQLQQAASQSGVPKGVGVKRAREAFPADRKVGPFQRALERGREEQRRGKKQRLEALPLTKKALPEKGARRVALKGAKATRVAGTPTPSTSSPHLLAESGFVTDNKAARVDNEPARVGGVATKPCLSEGRCVGEALELQAKKVKWRSRWDQKGEADAPRREDQSLGLEVQDGTVLLEKQTGQAGGSKSANKRAKEGPSGEMEALKRGNQSLLSKLQNAVVEKQKAYIAELEWRSTQAWVNQEQRAVIDRCQWAESEMQAMKTLCDSLSGERDRLQRQVHASQEELEAAKAASKAELEAAKVECEADLEAVKAAYKRQIEAAKGETAAANKLLAVAKNVNALRLKTSKVEAEAAKRLREESEEALKLQKKACAEMSDALAALQERDADVSARLGVIGAKLGIQSARPEDIQVAVVSSQSALGSAKEREKELERRLFYSGKDRTDLRRAEDRAKQLERKNLEQEKMLQEGKVLLEERQRQVQDLKADLKVEKEKGRLREAEFRKDLRDADARVARLEASQKTFELDNGARRQSSEARRAKKELEEGEVAPELPDILQDESSQEEGRESQGRSGFEASEFLGEGERVAAAQAKEGRNGWSKGVEELEGKLAAERQRVTELEKDLELSRQQRESLEGALRVAEVERLEELKAREGELFEEVQQERRRREFLEREMEAAEADQMEELEARERELREAGSRLQQMEQQVQHLKGQQVELEKAADANLCLCLERDSDTVVVPCGHTMCAFCWEKHEKMHKPAATKKKGCSPILCPLCKAEAYAVQPVYKSGLIEDSAILVSCCT</sequence>
<feature type="region of interest" description="Disordered" evidence="3">
    <location>
        <begin position="82"/>
        <end position="109"/>
    </location>
</feature>
<keyword evidence="6" id="KW-1185">Reference proteome</keyword>
<reference evidence="5 6" key="1">
    <citation type="journal article" date="2014" name="Nat. Commun.">
        <title>Klebsormidium flaccidum genome reveals primary factors for plant terrestrial adaptation.</title>
        <authorList>
            <person name="Hori K."/>
            <person name="Maruyama F."/>
            <person name="Fujisawa T."/>
            <person name="Togashi T."/>
            <person name="Yamamoto N."/>
            <person name="Seo M."/>
            <person name="Sato S."/>
            <person name="Yamada T."/>
            <person name="Mori H."/>
            <person name="Tajima N."/>
            <person name="Moriyama T."/>
            <person name="Ikeuchi M."/>
            <person name="Watanabe M."/>
            <person name="Wada H."/>
            <person name="Kobayashi K."/>
            <person name="Saito M."/>
            <person name="Masuda T."/>
            <person name="Sasaki-Sekimoto Y."/>
            <person name="Mashiguchi K."/>
            <person name="Awai K."/>
            <person name="Shimojima M."/>
            <person name="Masuda S."/>
            <person name="Iwai M."/>
            <person name="Nobusawa T."/>
            <person name="Narise T."/>
            <person name="Kondo S."/>
            <person name="Saito H."/>
            <person name="Sato R."/>
            <person name="Murakawa M."/>
            <person name="Ihara Y."/>
            <person name="Oshima-Yamada Y."/>
            <person name="Ohtaka K."/>
            <person name="Satoh M."/>
            <person name="Sonobe K."/>
            <person name="Ishii M."/>
            <person name="Ohtani R."/>
            <person name="Kanamori-Sato M."/>
            <person name="Honoki R."/>
            <person name="Miyazaki D."/>
            <person name="Mochizuki H."/>
            <person name="Umetsu J."/>
            <person name="Higashi K."/>
            <person name="Shibata D."/>
            <person name="Kamiya Y."/>
            <person name="Sato N."/>
            <person name="Nakamura Y."/>
            <person name="Tabata S."/>
            <person name="Ida S."/>
            <person name="Kurokawa K."/>
            <person name="Ohta H."/>
        </authorList>
    </citation>
    <scope>NUCLEOTIDE SEQUENCE [LARGE SCALE GENOMIC DNA]</scope>
    <source>
        <strain evidence="5 6">NIES-2285</strain>
    </source>
</reference>
<keyword evidence="1" id="KW-0863">Zinc-finger</keyword>
<feature type="region of interest" description="Disordered" evidence="3">
    <location>
        <begin position="231"/>
        <end position="287"/>
    </location>
</feature>
<feature type="compositionally biased region" description="Basic and acidic residues" evidence="3">
    <location>
        <begin position="276"/>
        <end position="287"/>
    </location>
</feature>
<feature type="region of interest" description="Disordered" evidence="3">
    <location>
        <begin position="159"/>
        <end position="180"/>
    </location>
</feature>
<dbReference type="AlphaFoldDB" id="A0A1Y1HXM7"/>
<dbReference type="Proteomes" id="UP000054558">
    <property type="component" value="Unassembled WGS sequence"/>
</dbReference>
<dbReference type="PROSITE" id="PS50089">
    <property type="entry name" value="ZF_RING_2"/>
    <property type="match status" value="1"/>
</dbReference>
<dbReference type="GO" id="GO:0008270">
    <property type="term" value="F:zinc ion binding"/>
    <property type="evidence" value="ECO:0007669"/>
    <property type="project" value="UniProtKB-KW"/>
</dbReference>
<dbReference type="SUPFAM" id="SSF57850">
    <property type="entry name" value="RING/U-box"/>
    <property type="match status" value="1"/>
</dbReference>
<feature type="coiled-coil region" evidence="2">
    <location>
        <begin position="684"/>
        <end position="800"/>
    </location>
</feature>
<proteinExistence type="predicted"/>
<evidence type="ECO:0000256" key="1">
    <source>
        <dbReference type="PROSITE-ProRule" id="PRU00175"/>
    </source>
</evidence>
<gene>
    <name evidence="5" type="ORF">KFL_001470170</name>
</gene>
<feature type="compositionally biased region" description="Basic and acidic residues" evidence="3">
    <location>
        <begin position="605"/>
        <end position="625"/>
    </location>
</feature>
<evidence type="ECO:0000313" key="6">
    <source>
        <dbReference type="Proteomes" id="UP000054558"/>
    </source>
</evidence>
<keyword evidence="2" id="KW-0175">Coiled coil</keyword>
<dbReference type="InterPro" id="IPR001841">
    <property type="entry name" value="Znf_RING"/>
</dbReference>
<feature type="domain" description="RING-type" evidence="4">
    <location>
        <begin position="807"/>
        <end position="855"/>
    </location>
</feature>
<dbReference type="OMA" id="APAICEC"/>
<feature type="compositionally biased region" description="Basic and acidic residues" evidence="3">
    <location>
        <begin position="231"/>
        <end position="247"/>
    </location>
</feature>
<feature type="compositionally biased region" description="Pro residues" evidence="3">
    <location>
        <begin position="36"/>
        <end position="55"/>
    </location>
</feature>
<feature type="region of interest" description="Disordered" evidence="3">
    <location>
        <begin position="599"/>
        <end position="684"/>
    </location>
</feature>
<keyword evidence="1" id="KW-0862">Zinc</keyword>
<evidence type="ECO:0000313" key="5">
    <source>
        <dbReference type="EMBL" id="GAQ83420.1"/>
    </source>
</evidence>
<feature type="region of interest" description="Disordered" evidence="3">
    <location>
        <begin position="36"/>
        <end position="69"/>
    </location>
</feature>
<accession>A0A1Y1HXM7</accession>
<evidence type="ECO:0000259" key="4">
    <source>
        <dbReference type="PROSITE" id="PS50089"/>
    </source>
</evidence>